<name>A0A1H6FV17_THEAL</name>
<feature type="domain" description="Thiamine-binding protein" evidence="3">
    <location>
        <begin position="4"/>
        <end position="97"/>
    </location>
</feature>
<protein>
    <submittedName>
        <fullName evidence="4">Uncharacterized protein, MTH1187 family</fullName>
    </submittedName>
</protein>
<keyword evidence="5" id="KW-1185">Reference proteome</keyword>
<dbReference type="SUPFAM" id="SSF89957">
    <property type="entry name" value="MTH1187/YkoF-like"/>
    <property type="match status" value="1"/>
</dbReference>
<dbReference type="EMBL" id="FNWJ01000002">
    <property type="protein sequence ID" value="SEH13853.1"/>
    <property type="molecule type" value="Genomic_DNA"/>
</dbReference>
<dbReference type="Gene3D" id="3.30.70.930">
    <property type="match status" value="1"/>
</dbReference>
<dbReference type="GO" id="GO:0005829">
    <property type="term" value="C:cytosol"/>
    <property type="evidence" value="ECO:0007669"/>
    <property type="project" value="TreeGrafter"/>
</dbReference>
<evidence type="ECO:0000313" key="5">
    <source>
        <dbReference type="Proteomes" id="UP000222056"/>
    </source>
</evidence>
<evidence type="ECO:0000313" key="4">
    <source>
        <dbReference type="EMBL" id="SEH13853.1"/>
    </source>
</evidence>
<dbReference type="AlphaFoldDB" id="A0A1H6FV17"/>
<accession>A0A1H6FV17</accession>
<reference evidence="5" key="1">
    <citation type="submission" date="2016-10" db="EMBL/GenBank/DDBJ databases">
        <authorList>
            <person name="Varghese N."/>
            <person name="Submissions S."/>
        </authorList>
    </citation>
    <scope>NUCLEOTIDE SEQUENCE [LARGE SCALE GENOMIC DNA]</scope>
    <source>
        <strain evidence="5">ATCC 35263</strain>
    </source>
</reference>
<comment type="similarity">
    <text evidence="1">Belongs to the UPF0045 family.</text>
</comment>
<dbReference type="STRING" id="29539.SAMN02745716_1357"/>
<dbReference type="InterPro" id="IPR029756">
    <property type="entry name" value="MTH1187/YkoF-like"/>
</dbReference>
<gene>
    <name evidence="4" type="ORF">SAMN02745716_1357</name>
</gene>
<dbReference type="RefSeq" id="WP_093117591.1">
    <property type="nucleotide sequence ID" value="NZ_FNWJ01000002.1"/>
</dbReference>
<feature type="region of interest" description="Disordered" evidence="2">
    <location>
        <begin position="105"/>
        <end position="138"/>
    </location>
</feature>
<dbReference type="Proteomes" id="UP000222056">
    <property type="component" value="Unassembled WGS sequence"/>
</dbReference>
<evidence type="ECO:0000256" key="2">
    <source>
        <dbReference type="SAM" id="MobiDB-lite"/>
    </source>
</evidence>
<organism evidence="4 5">
    <name type="scientific">Thermoleophilum album</name>
    <dbReference type="NCBI Taxonomy" id="29539"/>
    <lineage>
        <taxon>Bacteria</taxon>
        <taxon>Bacillati</taxon>
        <taxon>Actinomycetota</taxon>
        <taxon>Thermoleophilia</taxon>
        <taxon>Thermoleophilales</taxon>
        <taxon>Thermoleophilaceae</taxon>
        <taxon>Thermoleophilum</taxon>
    </lineage>
</organism>
<dbReference type="NCBIfam" id="TIGR00106">
    <property type="entry name" value="MTH1187 family thiamine-binding protein"/>
    <property type="match status" value="1"/>
</dbReference>
<evidence type="ECO:0000256" key="1">
    <source>
        <dbReference type="ARBA" id="ARBA00010272"/>
    </source>
</evidence>
<dbReference type="Pfam" id="PF01910">
    <property type="entry name" value="Thiamine_BP"/>
    <property type="match status" value="1"/>
</dbReference>
<dbReference type="InterPro" id="IPR002767">
    <property type="entry name" value="Thiamine_BP"/>
</dbReference>
<dbReference type="PANTHER" id="PTHR33777">
    <property type="entry name" value="UPF0045 PROTEIN ECM15"/>
    <property type="match status" value="1"/>
</dbReference>
<dbReference type="InterPro" id="IPR051614">
    <property type="entry name" value="UPF0045_domain"/>
</dbReference>
<proteinExistence type="inferred from homology"/>
<dbReference type="OrthoDB" id="9793516at2"/>
<evidence type="ECO:0000259" key="3">
    <source>
        <dbReference type="Pfam" id="PF01910"/>
    </source>
</evidence>
<dbReference type="PANTHER" id="PTHR33777:SF1">
    <property type="entry name" value="UPF0045 PROTEIN ECM15"/>
    <property type="match status" value="1"/>
</dbReference>
<sequence length="138" mass="15663">MATAELSVVPIGSPDPSVSHVVAEIHRRLARQQRVRYRLHAMGTELEGETTDILALVAELHRVPFELGYPRVYTVLKLDERRDRPQQTLEDKVRAVERELRAVEREVPATEREVSATEREVSATEREVSAVEREPAGD</sequence>